<dbReference type="PANTHER" id="PTHR48097:SF9">
    <property type="entry name" value="L-THREONINE ALDOLASE"/>
    <property type="match status" value="1"/>
</dbReference>
<comment type="similarity">
    <text evidence="2">Belongs to the threonine aldolase family.</text>
</comment>
<dbReference type="Gene3D" id="3.40.640.10">
    <property type="entry name" value="Type I PLP-dependent aspartate aminotransferase-like (Major domain)"/>
    <property type="match status" value="1"/>
</dbReference>
<dbReference type="Proteomes" id="UP000601223">
    <property type="component" value="Unassembled WGS sequence"/>
</dbReference>
<dbReference type="GO" id="GO:0005829">
    <property type="term" value="C:cytosol"/>
    <property type="evidence" value="ECO:0007669"/>
    <property type="project" value="TreeGrafter"/>
</dbReference>
<evidence type="ECO:0000256" key="3">
    <source>
        <dbReference type="ARBA" id="ARBA00022898"/>
    </source>
</evidence>
<evidence type="ECO:0000256" key="2">
    <source>
        <dbReference type="ARBA" id="ARBA00006966"/>
    </source>
</evidence>
<dbReference type="InterPro" id="IPR001597">
    <property type="entry name" value="ArAA_b-elim_lyase/Thr_aldolase"/>
</dbReference>
<comment type="cofactor">
    <cofactor evidence="1">
        <name>pyridoxal 5'-phosphate</name>
        <dbReference type="ChEBI" id="CHEBI:597326"/>
    </cofactor>
</comment>
<accession>A0A8J3NJD6</accession>
<evidence type="ECO:0000313" key="5">
    <source>
        <dbReference type="EMBL" id="GIF81883.1"/>
    </source>
</evidence>
<gene>
    <name evidence="5" type="ORF">Cba03nite_32320</name>
</gene>
<evidence type="ECO:0000256" key="1">
    <source>
        <dbReference type="ARBA" id="ARBA00001933"/>
    </source>
</evidence>
<dbReference type="InterPro" id="IPR015422">
    <property type="entry name" value="PyrdxlP-dep_Trfase_small"/>
</dbReference>
<evidence type="ECO:0000313" key="6">
    <source>
        <dbReference type="Proteomes" id="UP000601223"/>
    </source>
</evidence>
<dbReference type="Pfam" id="PF01212">
    <property type="entry name" value="Beta_elim_lyase"/>
    <property type="match status" value="1"/>
</dbReference>
<dbReference type="GO" id="GO:0006545">
    <property type="term" value="P:glycine biosynthetic process"/>
    <property type="evidence" value="ECO:0007669"/>
    <property type="project" value="TreeGrafter"/>
</dbReference>
<organism evidence="5 6">
    <name type="scientific">Catellatospora bangladeshensis</name>
    <dbReference type="NCBI Taxonomy" id="310355"/>
    <lineage>
        <taxon>Bacteria</taxon>
        <taxon>Bacillati</taxon>
        <taxon>Actinomycetota</taxon>
        <taxon>Actinomycetes</taxon>
        <taxon>Micromonosporales</taxon>
        <taxon>Micromonosporaceae</taxon>
        <taxon>Catellatospora</taxon>
    </lineage>
</organism>
<reference evidence="5 6" key="1">
    <citation type="submission" date="2021-01" db="EMBL/GenBank/DDBJ databases">
        <title>Whole genome shotgun sequence of Catellatospora bangladeshensis NBRC 107357.</title>
        <authorList>
            <person name="Komaki H."/>
            <person name="Tamura T."/>
        </authorList>
    </citation>
    <scope>NUCLEOTIDE SEQUENCE [LARGE SCALE GENOMIC DNA]</scope>
    <source>
        <strain evidence="5 6">NBRC 107357</strain>
    </source>
</reference>
<dbReference type="GO" id="GO:0008732">
    <property type="term" value="F:L-allo-threonine aldolase activity"/>
    <property type="evidence" value="ECO:0007669"/>
    <property type="project" value="TreeGrafter"/>
</dbReference>
<dbReference type="InterPro" id="IPR015424">
    <property type="entry name" value="PyrdxlP-dep_Trfase"/>
</dbReference>
<dbReference type="SUPFAM" id="SSF53383">
    <property type="entry name" value="PLP-dependent transferases"/>
    <property type="match status" value="1"/>
</dbReference>
<dbReference type="GO" id="GO:0006567">
    <property type="term" value="P:L-threonine catabolic process"/>
    <property type="evidence" value="ECO:0007669"/>
    <property type="project" value="TreeGrafter"/>
</dbReference>
<dbReference type="PANTHER" id="PTHR48097">
    <property type="entry name" value="L-THREONINE ALDOLASE-RELATED"/>
    <property type="match status" value="1"/>
</dbReference>
<keyword evidence="3" id="KW-0663">Pyridoxal phosphate</keyword>
<comment type="caution">
    <text evidence="5">The sequence shown here is derived from an EMBL/GenBank/DDBJ whole genome shotgun (WGS) entry which is preliminary data.</text>
</comment>
<dbReference type="RefSeq" id="WP_203746530.1">
    <property type="nucleotide sequence ID" value="NZ_BONF01000016.1"/>
</dbReference>
<dbReference type="AlphaFoldDB" id="A0A8J3NJD6"/>
<evidence type="ECO:0000259" key="4">
    <source>
        <dbReference type="Pfam" id="PF01212"/>
    </source>
</evidence>
<sequence>MAEDPAERRWRLMNGCDRMLSGNRAPSLRERLADLAASSLPELDGRADVYGGGGPVTVLEKRVAGLLGKPDAVFFPTGTMAQQVALRCWAERTGSDVVALHPLSHLEVHERKAFTTLSRLRGVWPTAERRQPTAQEVRELDEPFGTLLVELPLRDAGFLLPTWDELNALVAAARVRGAKVHFDGARLWESTPHLGRDLPTVAGLADSVYVSLYKTLGGLSGALLAGAEDFAAQARAWRHRYGGTLFQQWPAAVAALAGLDRELPRLPEYVAHAKVVAQALAKLPGARIFPQVPHTHQFQLWLPGPADRLNEAALRLAEQQRTWFCGPFTDRAPDLACAEITAARPALDWTADDVTAAGTALLELAAAG</sequence>
<dbReference type="EMBL" id="BONF01000016">
    <property type="protein sequence ID" value="GIF81883.1"/>
    <property type="molecule type" value="Genomic_DNA"/>
</dbReference>
<feature type="domain" description="Aromatic amino acid beta-eliminating lyase/threonine aldolase" evidence="4">
    <location>
        <begin position="48"/>
        <end position="291"/>
    </location>
</feature>
<dbReference type="Gene3D" id="3.90.1150.10">
    <property type="entry name" value="Aspartate Aminotransferase, domain 1"/>
    <property type="match status" value="1"/>
</dbReference>
<protein>
    <submittedName>
        <fullName evidence="5">Threonine aldolase</fullName>
    </submittedName>
</protein>
<keyword evidence="6" id="KW-1185">Reference proteome</keyword>
<dbReference type="InterPro" id="IPR015421">
    <property type="entry name" value="PyrdxlP-dep_Trfase_major"/>
</dbReference>
<name>A0A8J3NJD6_9ACTN</name>
<proteinExistence type="inferred from homology"/>